<dbReference type="AlphaFoldDB" id="A0A8H6XJP5"/>
<reference evidence="1" key="1">
    <citation type="submission" date="2020-05" db="EMBL/GenBank/DDBJ databases">
        <title>Mycena genomes resolve the evolution of fungal bioluminescence.</title>
        <authorList>
            <person name="Tsai I.J."/>
        </authorList>
    </citation>
    <scope>NUCLEOTIDE SEQUENCE</scope>
    <source>
        <strain evidence="1">160909Yilan</strain>
    </source>
</reference>
<dbReference type="Proteomes" id="UP000623467">
    <property type="component" value="Unassembled WGS sequence"/>
</dbReference>
<dbReference type="GO" id="GO:0016787">
    <property type="term" value="F:hydrolase activity"/>
    <property type="evidence" value="ECO:0007669"/>
    <property type="project" value="UniProtKB-KW"/>
</dbReference>
<comment type="caution">
    <text evidence="1">The sequence shown here is derived from an EMBL/GenBank/DDBJ whole genome shotgun (WGS) entry which is preliminary data.</text>
</comment>
<evidence type="ECO:0000313" key="1">
    <source>
        <dbReference type="EMBL" id="KAF7341746.1"/>
    </source>
</evidence>
<evidence type="ECO:0000313" key="2">
    <source>
        <dbReference type="Proteomes" id="UP000623467"/>
    </source>
</evidence>
<keyword evidence="1" id="KW-0378">Hydrolase</keyword>
<accession>A0A8H6XJP5</accession>
<keyword evidence="2" id="KW-1185">Reference proteome</keyword>
<protein>
    <submittedName>
        <fullName evidence="1">Carboxylic ester hydrolase</fullName>
    </submittedName>
</protein>
<proteinExistence type="predicted"/>
<gene>
    <name evidence="1" type="ORF">MSAN_02073400</name>
</gene>
<dbReference type="OrthoDB" id="408631at2759"/>
<name>A0A8H6XJP5_9AGAR</name>
<sequence>MKAILDSFDGQGGQEKQVRYGSGRAITGGAVNYRLTEMQARYKAFLTTGSPNVAGLLPWTAATTTDVHARQLGGTPTPSGEVPAGACEQSFWGDSVDYDYQVYGI</sequence>
<organism evidence="1 2">
    <name type="scientific">Mycena sanguinolenta</name>
    <dbReference type="NCBI Taxonomy" id="230812"/>
    <lineage>
        <taxon>Eukaryota</taxon>
        <taxon>Fungi</taxon>
        <taxon>Dikarya</taxon>
        <taxon>Basidiomycota</taxon>
        <taxon>Agaricomycotina</taxon>
        <taxon>Agaricomycetes</taxon>
        <taxon>Agaricomycetidae</taxon>
        <taxon>Agaricales</taxon>
        <taxon>Marasmiineae</taxon>
        <taxon>Mycenaceae</taxon>
        <taxon>Mycena</taxon>
    </lineage>
</organism>
<dbReference type="EMBL" id="JACAZH010000027">
    <property type="protein sequence ID" value="KAF7341746.1"/>
    <property type="molecule type" value="Genomic_DNA"/>
</dbReference>